<feature type="transmembrane region" description="Helical" evidence="6">
    <location>
        <begin position="355"/>
        <end position="376"/>
    </location>
</feature>
<evidence type="ECO:0008006" key="9">
    <source>
        <dbReference type="Google" id="ProtNLM"/>
    </source>
</evidence>
<reference evidence="7 8" key="1">
    <citation type="submission" date="2019-03" db="EMBL/GenBank/DDBJ databases">
        <title>Deep-cultivation of Planctomycetes and their phenomic and genomic characterization uncovers novel biology.</title>
        <authorList>
            <person name="Wiegand S."/>
            <person name="Jogler M."/>
            <person name="Boedeker C."/>
            <person name="Pinto D."/>
            <person name="Vollmers J."/>
            <person name="Rivas-Marin E."/>
            <person name="Kohn T."/>
            <person name="Peeters S.H."/>
            <person name="Heuer A."/>
            <person name="Rast P."/>
            <person name="Oberbeckmann S."/>
            <person name="Bunk B."/>
            <person name="Jeske O."/>
            <person name="Meyerdierks A."/>
            <person name="Storesund J.E."/>
            <person name="Kallscheuer N."/>
            <person name="Luecker S."/>
            <person name="Lage O.M."/>
            <person name="Pohl T."/>
            <person name="Merkel B.J."/>
            <person name="Hornburger P."/>
            <person name="Mueller R.-W."/>
            <person name="Bruemmer F."/>
            <person name="Labrenz M."/>
            <person name="Spormann A.M."/>
            <person name="Op den Camp H."/>
            <person name="Overmann J."/>
            <person name="Amann R."/>
            <person name="Jetten M.S.M."/>
            <person name="Mascher T."/>
            <person name="Medema M.H."/>
            <person name="Devos D.P."/>
            <person name="Kaster A.-K."/>
            <person name="Ovreas L."/>
            <person name="Rohde M."/>
            <person name="Galperin M.Y."/>
            <person name="Jogler C."/>
        </authorList>
    </citation>
    <scope>NUCLEOTIDE SEQUENCE [LARGE SCALE GENOMIC DNA]</scope>
    <source>
        <strain evidence="7 8">Enr13</strain>
    </source>
</reference>
<dbReference type="Proteomes" id="UP000319004">
    <property type="component" value="Chromosome"/>
</dbReference>
<evidence type="ECO:0000256" key="1">
    <source>
        <dbReference type="ARBA" id="ARBA00004651"/>
    </source>
</evidence>
<organism evidence="7 8">
    <name type="scientific">Stieleria neptunia</name>
    <dbReference type="NCBI Taxonomy" id="2527979"/>
    <lineage>
        <taxon>Bacteria</taxon>
        <taxon>Pseudomonadati</taxon>
        <taxon>Planctomycetota</taxon>
        <taxon>Planctomycetia</taxon>
        <taxon>Pirellulales</taxon>
        <taxon>Pirellulaceae</taxon>
        <taxon>Stieleria</taxon>
    </lineage>
</organism>
<dbReference type="PANTHER" id="PTHR30250:SF11">
    <property type="entry name" value="O-ANTIGEN TRANSPORTER-RELATED"/>
    <property type="match status" value="1"/>
</dbReference>
<dbReference type="KEGG" id="snep:Enr13x_11370"/>
<feature type="transmembrane region" description="Helical" evidence="6">
    <location>
        <begin position="318"/>
        <end position="343"/>
    </location>
</feature>
<gene>
    <name evidence="7" type="ORF">Enr13x_11370</name>
</gene>
<sequence>MQADVPLIATPQSAYRAFILALPRVREWGKLIAITGSAQVAVQAIGFITGILVIRLLPTQEYALYTIANTMLGTMALLADGGVSSGVMSQGGKVWSDKKKLGAVLVTGFALRRKFAVGSAFVAIPVLLYLLRHHGASWGVSAMLAFSLMPVFVATLSGKLLEIAPKLNQDISKLQKLQVGTNLIRLASSGFLLMVFPLAAVAIAATGVAQIWWNRRLAARTEEYADFQVAEDRNVRDEMLVIVRRVLPSSIYFSFSLQLSFWLLSFFGSGESIAQLGALSRVAVAVGVLTTISSYLVIPRFARLPASPSVLKAFYIKVQLVLFVVCGFGCLVGCFLAGPILAILPVEYASLTLAFQLKLGVAAFGVLIGTLVGLNASRGYIMSPKIQIPLNLAIVAVTAAVFQPTTLIGVLYVDLTRAAIAPVVQNAIFFTHLKQAK</sequence>
<proteinExistence type="predicted"/>
<feature type="transmembrane region" description="Helical" evidence="6">
    <location>
        <begin position="31"/>
        <end position="55"/>
    </location>
</feature>
<evidence type="ECO:0000256" key="4">
    <source>
        <dbReference type="ARBA" id="ARBA00022989"/>
    </source>
</evidence>
<keyword evidence="8" id="KW-1185">Reference proteome</keyword>
<feature type="transmembrane region" description="Helical" evidence="6">
    <location>
        <begin position="138"/>
        <end position="158"/>
    </location>
</feature>
<evidence type="ECO:0000256" key="6">
    <source>
        <dbReference type="SAM" id="Phobius"/>
    </source>
</evidence>
<comment type="subcellular location">
    <subcellularLocation>
        <location evidence="1">Cell membrane</location>
        <topology evidence="1">Multi-pass membrane protein</topology>
    </subcellularLocation>
</comment>
<dbReference type="InterPro" id="IPR050833">
    <property type="entry name" value="Poly_Biosynth_Transport"/>
</dbReference>
<feature type="transmembrane region" description="Helical" evidence="6">
    <location>
        <begin position="388"/>
        <end position="413"/>
    </location>
</feature>
<protein>
    <recommendedName>
        <fullName evidence="9">Polysaccharide biosynthesis protein</fullName>
    </recommendedName>
</protein>
<dbReference type="AlphaFoldDB" id="A0A518HKJ4"/>
<keyword evidence="2" id="KW-1003">Cell membrane</keyword>
<keyword evidence="4 6" id="KW-1133">Transmembrane helix</keyword>
<accession>A0A518HKJ4</accession>
<evidence type="ECO:0000256" key="2">
    <source>
        <dbReference type="ARBA" id="ARBA00022475"/>
    </source>
</evidence>
<feature type="transmembrane region" description="Helical" evidence="6">
    <location>
        <begin position="62"/>
        <end position="79"/>
    </location>
</feature>
<dbReference type="EMBL" id="CP037423">
    <property type="protein sequence ID" value="QDV41299.1"/>
    <property type="molecule type" value="Genomic_DNA"/>
</dbReference>
<dbReference type="GO" id="GO:0005886">
    <property type="term" value="C:plasma membrane"/>
    <property type="evidence" value="ECO:0007669"/>
    <property type="project" value="UniProtKB-SubCell"/>
</dbReference>
<name>A0A518HKJ4_9BACT</name>
<feature type="transmembrane region" description="Helical" evidence="6">
    <location>
        <begin position="115"/>
        <end position="131"/>
    </location>
</feature>
<evidence type="ECO:0000256" key="5">
    <source>
        <dbReference type="ARBA" id="ARBA00023136"/>
    </source>
</evidence>
<evidence type="ECO:0000256" key="3">
    <source>
        <dbReference type="ARBA" id="ARBA00022692"/>
    </source>
</evidence>
<keyword evidence="3 6" id="KW-0812">Transmembrane</keyword>
<evidence type="ECO:0000313" key="8">
    <source>
        <dbReference type="Proteomes" id="UP000319004"/>
    </source>
</evidence>
<evidence type="ECO:0000313" key="7">
    <source>
        <dbReference type="EMBL" id="QDV41299.1"/>
    </source>
</evidence>
<feature type="transmembrane region" description="Helical" evidence="6">
    <location>
        <begin position="273"/>
        <end position="298"/>
    </location>
</feature>
<feature type="transmembrane region" description="Helical" evidence="6">
    <location>
        <begin position="246"/>
        <end position="267"/>
    </location>
</feature>
<feature type="transmembrane region" description="Helical" evidence="6">
    <location>
        <begin position="191"/>
        <end position="213"/>
    </location>
</feature>
<dbReference type="PANTHER" id="PTHR30250">
    <property type="entry name" value="PST FAMILY PREDICTED COLANIC ACID TRANSPORTER"/>
    <property type="match status" value="1"/>
</dbReference>
<keyword evidence="5 6" id="KW-0472">Membrane</keyword>